<name>A0AA42BKL1_9RALS</name>
<comment type="caution">
    <text evidence="1">The sequence shown here is derived from an EMBL/GenBank/DDBJ whole genome shotgun (WGS) entry which is preliminary data.</text>
</comment>
<protein>
    <submittedName>
        <fullName evidence="1">Uncharacterized protein</fullName>
    </submittedName>
</protein>
<gene>
    <name evidence="1" type="ORF">NKG59_11580</name>
</gene>
<proteinExistence type="predicted"/>
<dbReference type="EMBL" id="JAMYWC010000003">
    <property type="protein sequence ID" value="MCP1172997.1"/>
    <property type="molecule type" value="Genomic_DNA"/>
</dbReference>
<evidence type="ECO:0000313" key="2">
    <source>
        <dbReference type="Proteomes" id="UP001162793"/>
    </source>
</evidence>
<organism evidence="1 2">
    <name type="scientific">Ralstonia chuxiongensis</name>
    <dbReference type="NCBI Taxonomy" id="2957504"/>
    <lineage>
        <taxon>Bacteria</taxon>
        <taxon>Pseudomonadati</taxon>
        <taxon>Pseudomonadota</taxon>
        <taxon>Betaproteobacteria</taxon>
        <taxon>Burkholderiales</taxon>
        <taxon>Burkholderiaceae</taxon>
        <taxon>Ralstonia</taxon>
    </lineage>
</organism>
<dbReference type="RefSeq" id="WP_253536855.1">
    <property type="nucleotide sequence ID" value="NZ_JAMYWC010000003.1"/>
</dbReference>
<dbReference type="AlphaFoldDB" id="A0AA42BKL1"/>
<accession>A0AA42BKL1</accession>
<reference evidence="2" key="1">
    <citation type="journal article" date="2023" name="Front. Microbiol.">
        <title>Ralstonia chuxiongensis sp. nov., Ralstonia mojiangensis sp. nov., and Ralstonia soli sp. nov., isolated from tobacco fields, are three novel species in the family Burkholderiaceae.</title>
        <authorList>
            <person name="Lu C.H."/>
            <person name="Zhang Y.Y."/>
            <person name="Jiang N."/>
            <person name="Chen W."/>
            <person name="Shao X."/>
            <person name="Zhao Z.M."/>
            <person name="Lu W.L."/>
            <person name="Hu X."/>
            <person name="Xi Y.X."/>
            <person name="Zou S.Y."/>
            <person name="Wei Q.J."/>
            <person name="Lin Z.L."/>
            <person name="Gong L."/>
            <person name="Gai X.T."/>
            <person name="Zhang L.Q."/>
            <person name="Li J.Y."/>
            <person name="Jin Y."/>
            <person name="Xia Z.Y."/>
        </authorList>
    </citation>
    <scope>NUCLEOTIDE SEQUENCE [LARGE SCALE GENOMIC DNA]</scope>
    <source>
        <strain evidence="2">21YRMH01-3</strain>
    </source>
</reference>
<dbReference type="Proteomes" id="UP001162793">
    <property type="component" value="Unassembled WGS sequence"/>
</dbReference>
<evidence type="ECO:0000313" key="1">
    <source>
        <dbReference type="EMBL" id="MCP1172997.1"/>
    </source>
</evidence>
<sequence>MATPSQYRSLNVDRHAINLNCVWKRSPQLRGIGTFPVGDQEQIKDRCNRAPPRCDTRSSLIYVLVNLKWQFAEEVLPALDVATQDIEQSARTREAVRASVRQRHKGVKIARGDLQSRIVQISGEGHEAISMDVCHFSIEGKPRLRRGYSIDRLLYENADTRRGKVGSLPLLSTPCPATCSRDYHCGNSGTHGANRSRDVPGVFRWLEPPRGGKCDATKESCDQCCNPFLMTFNERHFYPHLMFVPY</sequence>
<keyword evidence="2" id="KW-1185">Reference proteome</keyword>